<dbReference type="OrthoDB" id="343356at2"/>
<dbReference type="Proteomes" id="UP000076830">
    <property type="component" value="Chromosome"/>
</dbReference>
<dbReference type="AlphaFoldDB" id="A0A167G8Z1"/>
<accession>A0A167G8Z1</accession>
<organism evidence="2 3">
    <name type="scientific">Dokdonella koreensis DS-123</name>
    <dbReference type="NCBI Taxonomy" id="1300342"/>
    <lineage>
        <taxon>Bacteria</taxon>
        <taxon>Pseudomonadati</taxon>
        <taxon>Pseudomonadota</taxon>
        <taxon>Gammaproteobacteria</taxon>
        <taxon>Lysobacterales</taxon>
        <taxon>Rhodanobacteraceae</taxon>
        <taxon>Dokdonella</taxon>
    </lineage>
</organism>
<protein>
    <recommendedName>
        <fullName evidence="1">Putative DNA-binding domain-containing protein</fullName>
    </recommendedName>
</protein>
<dbReference type="Pfam" id="PF09836">
    <property type="entry name" value="DUF2063"/>
    <property type="match status" value="1"/>
</dbReference>
<gene>
    <name evidence="2" type="ORF">I596_238</name>
</gene>
<name>A0A167G8Z1_9GAMM</name>
<dbReference type="InterPro" id="IPR044922">
    <property type="entry name" value="DUF2063_N_sf"/>
</dbReference>
<keyword evidence="3" id="KW-1185">Reference proteome</keyword>
<evidence type="ECO:0000313" key="3">
    <source>
        <dbReference type="Proteomes" id="UP000076830"/>
    </source>
</evidence>
<dbReference type="EMBL" id="CP015249">
    <property type="protein sequence ID" value="ANB16277.1"/>
    <property type="molecule type" value="Genomic_DNA"/>
</dbReference>
<proteinExistence type="predicted"/>
<dbReference type="STRING" id="1300342.I596_238"/>
<dbReference type="InterPro" id="IPR018640">
    <property type="entry name" value="DUF2063"/>
</dbReference>
<evidence type="ECO:0000313" key="2">
    <source>
        <dbReference type="EMBL" id="ANB16277.1"/>
    </source>
</evidence>
<evidence type="ECO:0000259" key="1">
    <source>
        <dbReference type="Pfam" id="PF09836"/>
    </source>
</evidence>
<dbReference type="Gene3D" id="1.10.150.690">
    <property type="entry name" value="DUF2063"/>
    <property type="match status" value="1"/>
</dbReference>
<dbReference type="KEGG" id="dko:I596_238"/>
<sequence>MTALRTLQRQFAAHLLTDDTTVAGAVCTTPGADAATRLGVYAHAYRQRLHEVLAEEFPGLQALAGEAAFAGWTARYARERPSRHPNIRWYGAAFADWLREAVPAQPAAAAMAELEWALSTAFDAPDLPALEAGRLAALPPQAWPALRLGLHPNLIVLPLAWNLDAIRRAADARITPPALAAETADLAIWRQQRRVRYRRLAVDEAAVLAGMRRGLPFGALCAALAEWHGMDAAAPRAAQVLRDWVEAGWIGGLDDGPIAV</sequence>
<reference evidence="2 3" key="1">
    <citation type="submission" date="2016-04" db="EMBL/GenBank/DDBJ databases">
        <title>Complete genome sequence of Dokdonella koreensis DS-123T.</title>
        <authorList>
            <person name="Kim J.F."/>
            <person name="Lee H."/>
            <person name="Kwak M.-J."/>
        </authorList>
    </citation>
    <scope>NUCLEOTIDE SEQUENCE [LARGE SCALE GENOMIC DNA]</scope>
    <source>
        <strain evidence="2 3">DS-123</strain>
    </source>
</reference>
<dbReference type="RefSeq" id="WP_067642970.1">
    <property type="nucleotide sequence ID" value="NZ_CP015249.1"/>
</dbReference>
<feature type="domain" description="Putative DNA-binding" evidence="1">
    <location>
        <begin position="7"/>
        <end position="98"/>
    </location>
</feature>